<dbReference type="Proteomes" id="UP000770661">
    <property type="component" value="Unassembled WGS sequence"/>
</dbReference>
<dbReference type="Gene3D" id="3.60.10.10">
    <property type="entry name" value="Endonuclease/exonuclease/phosphatase"/>
    <property type="match status" value="1"/>
</dbReference>
<dbReference type="SUPFAM" id="SSF56219">
    <property type="entry name" value="DNase I-like"/>
    <property type="match status" value="1"/>
</dbReference>
<dbReference type="GO" id="GO:0003824">
    <property type="term" value="F:catalytic activity"/>
    <property type="evidence" value="ECO:0007669"/>
    <property type="project" value="InterPro"/>
</dbReference>
<proteinExistence type="predicted"/>
<dbReference type="EMBL" id="JACEEZ010006596">
    <property type="protein sequence ID" value="KAG0724658.1"/>
    <property type="molecule type" value="Genomic_DNA"/>
</dbReference>
<dbReference type="InterPro" id="IPR036691">
    <property type="entry name" value="Endo/exonu/phosph_ase_sf"/>
</dbReference>
<dbReference type="PANTHER" id="PTHR33273">
    <property type="entry name" value="DOMAIN-CONTAINING PROTEIN, PUTATIVE-RELATED"/>
    <property type="match status" value="1"/>
</dbReference>
<evidence type="ECO:0000313" key="2">
    <source>
        <dbReference type="EMBL" id="KAG0724658.1"/>
    </source>
</evidence>
<organism evidence="2 3">
    <name type="scientific">Chionoecetes opilio</name>
    <name type="common">Atlantic snow crab</name>
    <name type="synonym">Cancer opilio</name>
    <dbReference type="NCBI Taxonomy" id="41210"/>
    <lineage>
        <taxon>Eukaryota</taxon>
        <taxon>Metazoa</taxon>
        <taxon>Ecdysozoa</taxon>
        <taxon>Arthropoda</taxon>
        <taxon>Crustacea</taxon>
        <taxon>Multicrustacea</taxon>
        <taxon>Malacostraca</taxon>
        <taxon>Eumalacostraca</taxon>
        <taxon>Eucarida</taxon>
        <taxon>Decapoda</taxon>
        <taxon>Pleocyemata</taxon>
        <taxon>Brachyura</taxon>
        <taxon>Eubrachyura</taxon>
        <taxon>Majoidea</taxon>
        <taxon>Majidae</taxon>
        <taxon>Chionoecetes</taxon>
    </lineage>
</organism>
<dbReference type="InterPro" id="IPR005135">
    <property type="entry name" value="Endo/exonuclease/phosphatase"/>
</dbReference>
<sequence length="144" mass="15606">MGDFKAHHRCWEPDLPLHLTNTSGRALFQLILDSPRLSLLSPPGLPTRYHPHTGATSVLDLFLGDPAFSAMTVTTGPYMGSDHLPLLASFPALTARPHPGCLPRWKLTPSGWPLFQAALHHPPDLSSLPLEDAAASLSTFLEDA</sequence>
<feature type="domain" description="Endonuclease/exonuclease/phosphatase" evidence="1">
    <location>
        <begin position="1"/>
        <end position="86"/>
    </location>
</feature>
<protein>
    <recommendedName>
        <fullName evidence="1">Endonuclease/exonuclease/phosphatase domain-containing protein</fullName>
    </recommendedName>
</protein>
<dbReference type="AlphaFoldDB" id="A0A8J4YAZ3"/>
<gene>
    <name evidence="2" type="ORF">GWK47_040127</name>
</gene>
<name>A0A8J4YAZ3_CHIOP</name>
<keyword evidence="3" id="KW-1185">Reference proteome</keyword>
<dbReference type="OrthoDB" id="6372692at2759"/>
<dbReference type="Pfam" id="PF14529">
    <property type="entry name" value="Exo_endo_phos_2"/>
    <property type="match status" value="1"/>
</dbReference>
<evidence type="ECO:0000259" key="1">
    <source>
        <dbReference type="Pfam" id="PF14529"/>
    </source>
</evidence>
<dbReference type="PANTHER" id="PTHR33273:SF4">
    <property type="entry name" value="ENDONUCLEASE_EXONUCLEASE_PHOSPHATASE DOMAIN-CONTAINING PROTEIN"/>
    <property type="match status" value="1"/>
</dbReference>
<reference evidence="2" key="1">
    <citation type="submission" date="2020-07" db="EMBL/GenBank/DDBJ databases">
        <title>The High-quality genome of the commercially important snow crab, Chionoecetes opilio.</title>
        <authorList>
            <person name="Jeong J.-H."/>
            <person name="Ryu S."/>
        </authorList>
    </citation>
    <scope>NUCLEOTIDE SEQUENCE</scope>
    <source>
        <strain evidence="2">MADBK_172401_WGS</strain>
        <tissue evidence="2">Digestive gland</tissue>
    </source>
</reference>
<accession>A0A8J4YAZ3</accession>
<evidence type="ECO:0000313" key="3">
    <source>
        <dbReference type="Proteomes" id="UP000770661"/>
    </source>
</evidence>
<comment type="caution">
    <text evidence="2">The sequence shown here is derived from an EMBL/GenBank/DDBJ whole genome shotgun (WGS) entry which is preliminary data.</text>
</comment>